<evidence type="ECO:0008006" key="4">
    <source>
        <dbReference type="Google" id="ProtNLM"/>
    </source>
</evidence>
<comment type="caution">
    <text evidence="2">The sequence shown here is derived from an EMBL/GenBank/DDBJ whole genome shotgun (WGS) entry which is preliminary data.</text>
</comment>
<evidence type="ECO:0000313" key="2">
    <source>
        <dbReference type="EMBL" id="GAA0717906.1"/>
    </source>
</evidence>
<reference evidence="3" key="1">
    <citation type="journal article" date="2019" name="Int. J. Syst. Evol. Microbiol.">
        <title>The Global Catalogue of Microorganisms (GCM) 10K type strain sequencing project: providing services to taxonomists for standard genome sequencing and annotation.</title>
        <authorList>
            <consortium name="The Broad Institute Genomics Platform"/>
            <consortium name="The Broad Institute Genome Sequencing Center for Infectious Disease"/>
            <person name="Wu L."/>
            <person name="Ma J."/>
        </authorList>
    </citation>
    <scope>NUCLEOTIDE SEQUENCE [LARGE SCALE GENOMIC DNA]</scope>
    <source>
        <strain evidence="3">JCM 15974</strain>
    </source>
</reference>
<gene>
    <name evidence="2" type="ORF">GCM10009430_15380</name>
</gene>
<feature type="compositionally biased region" description="Basic and acidic residues" evidence="1">
    <location>
        <begin position="58"/>
        <end position="72"/>
    </location>
</feature>
<sequence length="124" mass="14440">MRIKTNLATVNQVIKNPSIMKLRILLTIALIWSGQNLIGQATIMENTNTTSTYSSNTENDKNKKDHNKKALKDADREWRKIKREIRRNKRRIAKSKDGIHSYKTVDTIFVEIKVSKVNTQITEW</sequence>
<feature type="compositionally biased region" description="Low complexity" evidence="1">
    <location>
        <begin position="48"/>
        <end position="57"/>
    </location>
</feature>
<feature type="region of interest" description="Disordered" evidence="1">
    <location>
        <begin position="48"/>
        <end position="72"/>
    </location>
</feature>
<dbReference type="EMBL" id="BAAAGE010000001">
    <property type="protein sequence ID" value="GAA0717906.1"/>
    <property type="molecule type" value="Genomic_DNA"/>
</dbReference>
<organism evidence="2 3">
    <name type="scientific">Aquimarina litoralis</name>
    <dbReference type="NCBI Taxonomy" id="584605"/>
    <lineage>
        <taxon>Bacteria</taxon>
        <taxon>Pseudomonadati</taxon>
        <taxon>Bacteroidota</taxon>
        <taxon>Flavobacteriia</taxon>
        <taxon>Flavobacteriales</taxon>
        <taxon>Flavobacteriaceae</taxon>
        <taxon>Aquimarina</taxon>
    </lineage>
</organism>
<protein>
    <recommendedName>
        <fullName evidence="4">Secreted protein</fullName>
    </recommendedName>
</protein>
<accession>A0ABP3TTX5</accession>
<dbReference type="Proteomes" id="UP001501758">
    <property type="component" value="Unassembled WGS sequence"/>
</dbReference>
<keyword evidence="3" id="KW-1185">Reference proteome</keyword>
<name>A0ABP3TTX5_9FLAO</name>
<proteinExistence type="predicted"/>
<evidence type="ECO:0000256" key="1">
    <source>
        <dbReference type="SAM" id="MobiDB-lite"/>
    </source>
</evidence>
<evidence type="ECO:0000313" key="3">
    <source>
        <dbReference type="Proteomes" id="UP001501758"/>
    </source>
</evidence>